<dbReference type="EMBL" id="JXXN02010601">
    <property type="protein sequence ID" value="THD18511.1"/>
    <property type="molecule type" value="Genomic_DNA"/>
</dbReference>
<dbReference type="AlphaFoldDB" id="A0A2H1BSG6"/>
<organism evidence="1 2">
    <name type="scientific">Fasciola hepatica</name>
    <name type="common">Liver fluke</name>
    <dbReference type="NCBI Taxonomy" id="6192"/>
    <lineage>
        <taxon>Eukaryota</taxon>
        <taxon>Metazoa</taxon>
        <taxon>Spiralia</taxon>
        <taxon>Lophotrochozoa</taxon>
        <taxon>Platyhelminthes</taxon>
        <taxon>Trematoda</taxon>
        <taxon>Digenea</taxon>
        <taxon>Plagiorchiida</taxon>
        <taxon>Echinostomata</taxon>
        <taxon>Echinostomatoidea</taxon>
        <taxon>Fasciolidae</taxon>
        <taxon>Fasciola</taxon>
    </lineage>
</organism>
<evidence type="ECO:0000313" key="1">
    <source>
        <dbReference type="EMBL" id="THD18511.1"/>
    </source>
</evidence>
<name>A0A2H1BSG6_FASHE</name>
<keyword evidence="2" id="KW-1185">Reference proteome</keyword>
<sequence length="76" mass="8604">MGRDQIHRKSVCCAAKLNWRSNRSQQNPVSITYTRCNFSFGSKHTSAKSESRESASYLWGCLPQASSQHDCRGHDL</sequence>
<evidence type="ECO:0000313" key="2">
    <source>
        <dbReference type="Proteomes" id="UP000230066"/>
    </source>
</evidence>
<dbReference type="Proteomes" id="UP000230066">
    <property type="component" value="Unassembled WGS sequence"/>
</dbReference>
<accession>A0A2H1BSG6</accession>
<protein>
    <submittedName>
        <fullName evidence="1">Uncharacterized protein</fullName>
    </submittedName>
</protein>
<reference evidence="1" key="1">
    <citation type="submission" date="2019-03" db="EMBL/GenBank/DDBJ databases">
        <title>Improved annotation for the trematode Fasciola hepatica.</title>
        <authorList>
            <person name="Choi Y.-J."/>
            <person name="Martin J."/>
            <person name="Mitreva M."/>
        </authorList>
    </citation>
    <scope>NUCLEOTIDE SEQUENCE [LARGE SCALE GENOMIC DNA]</scope>
</reference>
<proteinExistence type="predicted"/>
<comment type="caution">
    <text evidence="1">The sequence shown here is derived from an EMBL/GenBank/DDBJ whole genome shotgun (WGS) entry which is preliminary data.</text>
</comment>
<gene>
    <name evidence="1" type="ORF">D915_010959</name>
</gene>